<sequence>MREDIMKESVIYQDIKSQGKAEGKAEGKQEGEANLIKILLNSRFGQIEPDLTEIINQLSVEQLESLGTLLLNFESESDLRDWLTQQD</sequence>
<dbReference type="eggNOG" id="COG5464">
    <property type="taxonomic scope" value="Bacteria"/>
</dbReference>
<dbReference type="PANTHER" id="PTHR35586">
    <property type="entry name" value="SLL1691 PROTEIN"/>
    <property type="match status" value="1"/>
</dbReference>
<dbReference type="InterPro" id="IPR025587">
    <property type="entry name" value="DUF4351"/>
</dbReference>
<evidence type="ECO:0000313" key="3">
    <source>
        <dbReference type="Proteomes" id="UP000001203"/>
    </source>
</evidence>
<gene>
    <name evidence="2" type="ordered locus">cce_5216</name>
</gene>
<name>B1X351_CROS5</name>
<dbReference type="STRING" id="43989.cce_5216"/>
<dbReference type="AlphaFoldDB" id="B1X351"/>
<reference evidence="2 3" key="1">
    <citation type="journal article" date="2008" name="Proc. Natl. Acad. Sci. U.S.A.">
        <title>The genome of Cyanothece 51142, a unicellular diazotrophic cyanobacterium important in the marine nitrogen cycle.</title>
        <authorList>
            <person name="Welsh E.A."/>
            <person name="Liberton M."/>
            <person name="Stoeckel J."/>
            <person name="Loh T."/>
            <person name="Elvitigala T."/>
            <person name="Wang C."/>
            <person name="Wollam A."/>
            <person name="Fulton R.S."/>
            <person name="Clifton S.W."/>
            <person name="Jacobs J.M."/>
            <person name="Aurora R."/>
            <person name="Ghosh B.K."/>
            <person name="Sherman L.A."/>
            <person name="Smith R.D."/>
            <person name="Wilson R.K."/>
            <person name="Pakrasi H.B."/>
        </authorList>
    </citation>
    <scope>NUCLEOTIDE SEQUENCE [LARGE SCALE GENOMIC DNA]</scope>
    <source>
        <strain evidence="3">ATCC 51142 / BH68</strain>
    </source>
</reference>
<dbReference type="Pfam" id="PF14261">
    <property type="entry name" value="DUF4351"/>
    <property type="match status" value="1"/>
</dbReference>
<evidence type="ECO:0000313" key="2">
    <source>
        <dbReference type="EMBL" id="ACB54562.1"/>
    </source>
</evidence>
<organism evidence="2 3">
    <name type="scientific">Crocosphaera subtropica (strain ATCC 51142 / BH68)</name>
    <name type="common">Cyanothece sp. (strain ATCC 51142)</name>
    <dbReference type="NCBI Taxonomy" id="43989"/>
    <lineage>
        <taxon>Bacteria</taxon>
        <taxon>Bacillati</taxon>
        <taxon>Cyanobacteriota</taxon>
        <taxon>Cyanophyceae</taxon>
        <taxon>Oscillatoriophycideae</taxon>
        <taxon>Chroococcales</taxon>
        <taxon>Aphanothecaceae</taxon>
        <taxon>Crocosphaera</taxon>
        <taxon>Crocosphaera subtropica</taxon>
    </lineage>
</organism>
<dbReference type="KEGG" id="cyt:cce_5216"/>
<evidence type="ECO:0000259" key="1">
    <source>
        <dbReference type="Pfam" id="PF14261"/>
    </source>
</evidence>
<dbReference type="Proteomes" id="UP000001203">
    <property type="component" value="Chromosome linear"/>
</dbReference>
<dbReference type="PANTHER" id="PTHR35586:SF2">
    <property type="entry name" value="SLL1542 PROTEIN"/>
    <property type="match status" value="1"/>
</dbReference>
<dbReference type="HOGENOM" id="CLU_069065_6_1_3"/>
<proteinExistence type="predicted"/>
<protein>
    <recommendedName>
        <fullName evidence="1">DUF4351 domain-containing protein</fullName>
    </recommendedName>
</protein>
<accession>B1X351</accession>
<feature type="domain" description="DUF4351" evidence="1">
    <location>
        <begin position="26"/>
        <end position="83"/>
    </location>
</feature>
<dbReference type="EMBL" id="CP000807">
    <property type="protein sequence ID" value="ACB54562.1"/>
    <property type="molecule type" value="Genomic_DNA"/>
</dbReference>
<keyword evidence="3" id="KW-1185">Reference proteome</keyword>